<proteinExistence type="predicted"/>
<comment type="caution">
    <text evidence="5">The sequence shown here is derived from an EMBL/GenBank/DDBJ whole genome shotgun (WGS) entry which is preliminary data.</text>
</comment>
<dbReference type="EC" id="3.6.3.-" evidence="5"/>
<reference evidence="5" key="1">
    <citation type="submission" date="2019-08" db="EMBL/GenBank/DDBJ databases">
        <authorList>
            <person name="Kucharzyk K."/>
            <person name="Murdoch R.W."/>
            <person name="Higgins S."/>
            <person name="Loffler F."/>
        </authorList>
    </citation>
    <scope>NUCLEOTIDE SEQUENCE</scope>
</reference>
<dbReference type="InterPro" id="IPR027417">
    <property type="entry name" value="P-loop_NTPase"/>
</dbReference>
<accession>A0A645CYU6</accession>
<dbReference type="PANTHER" id="PTHR43553">
    <property type="entry name" value="HEAVY METAL TRANSPORTER"/>
    <property type="match status" value="1"/>
</dbReference>
<evidence type="ECO:0000259" key="4">
    <source>
        <dbReference type="Pfam" id="PF13304"/>
    </source>
</evidence>
<evidence type="ECO:0000256" key="1">
    <source>
        <dbReference type="ARBA" id="ARBA00022448"/>
    </source>
</evidence>
<keyword evidence="2" id="KW-0547">Nucleotide-binding</keyword>
<dbReference type="GO" id="GO:0016887">
    <property type="term" value="F:ATP hydrolysis activity"/>
    <property type="evidence" value="ECO:0007669"/>
    <property type="project" value="InterPro"/>
</dbReference>
<dbReference type="Pfam" id="PF13304">
    <property type="entry name" value="AAA_21"/>
    <property type="match status" value="1"/>
</dbReference>
<gene>
    <name evidence="5" type="primary">cbiO_12</name>
    <name evidence="5" type="ORF">SDC9_128809</name>
</gene>
<dbReference type="SUPFAM" id="SSF52540">
    <property type="entry name" value="P-loop containing nucleoside triphosphate hydrolases"/>
    <property type="match status" value="1"/>
</dbReference>
<dbReference type="GO" id="GO:0043190">
    <property type="term" value="C:ATP-binding cassette (ABC) transporter complex"/>
    <property type="evidence" value="ECO:0007669"/>
    <property type="project" value="TreeGrafter"/>
</dbReference>
<evidence type="ECO:0000313" key="5">
    <source>
        <dbReference type="EMBL" id="MPM81752.1"/>
    </source>
</evidence>
<keyword evidence="5" id="KW-0378">Hydrolase</keyword>
<dbReference type="InterPro" id="IPR003959">
    <property type="entry name" value="ATPase_AAA_core"/>
</dbReference>
<name>A0A645CYU6_9ZZZZ</name>
<organism evidence="5">
    <name type="scientific">bioreactor metagenome</name>
    <dbReference type="NCBI Taxonomy" id="1076179"/>
    <lineage>
        <taxon>unclassified sequences</taxon>
        <taxon>metagenomes</taxon>
        <taxon>ecological metagenomes</taxon>
    </lineage>
</organism>
<feature type="domain" description="ATPase AAA-type core" evidence="4">
    <location>
        <begin position="4"/>
        <end position="72"/>
    </location>
</feature>
<sequence length="116" mass="12526">MLEELEITHLRGRSPLKLSGGEKRMAALAAVLAGEPTALLLDEPTAFLDARARRRLIQVLGRISAAQLVATHDLAFAGEVCTRALLLRQGRLVADGDAMNLLRDRALLEDCGLEAL</sequence>
<protein>
    <submittedName>
        <fullName evidence="5">Cobalt import ATP-binding protein CbiO</fullName>
        <ecNumber evidence="5">3.6.3.-</ecNumber>
    </submittedName>
</protein>
<dbReference type="PANTHER" id="PTHR43553:SF24">
    <property type="entry name" value="ENERGY-COUPLING FACTOR TRANSPORTER ATP-BINDING PROTEIN ECFA1"/>
    <property type="match status" value="1"/>
</dbReference>
<evidence type="ECO:0000256" key="2">
    <source>
        <dbReference type="ARBA" id="ARBA00022741"/>
    </source>
</evidence>
<evidence type="ECO:0000256" key="3">
    <source>
        <dbReference type="ARBA" id="ARBA00022840"/>
    </source>
</evidence>
<dbReference type="EMBL" id="VSSQ01031012">
    <property type="protein sequence ID" value="MPM81752.1"/>
    <property type="molecule type" value="Genomic_DNA"/>
</dbReference>
<dbReference type="InterPro" id="IPR050095">
    <property type="entry name" value="ECF_ABC_transporter_ATP-bd"/>
</dbReference>
<dbReference type="GO" id="GO:0005524">
    <property type="term" value="F:ATP binding"/>
    <property type="evidence" value="ECO:0007669"/>
    <property type="project" value="UniProtKB-KW"/>
</dbReference>
<keyword evidence="3 5" id="KW-0067">ATP-binding</keyword>
<dbReference type="Gene3D" id="3.40.50.300">
    <property type="entry name" value="P-loop containing nucleotide triphosphate hydrolases"/>
    <property type="match status" value="1"/>
</dbReference>
<keyword evidence="1" id="KW-0813">Transport</keyword>
<dbReference type="GO" id="GO:0042626">
    <property type="term" value="F:ATPase-coupled transmembrane transporter activity"/>
    <property type="evidence" value="ECO:0007669"/>
    <property type="project" value="TreeGrafter"/>
</dbReference>
<dbReference type="AlphaFoldDB" id="A0A645CYU6"/>